<comment type="function">
    <text evidence="5">Responsible for synthesis of pseudouridine from uracil.</text>
</comment>
<name>A0A9X1Y3W0_9PROT</name>
<evidence type="ECO:0000256" key="6">
    <source>
        <dbReference type="SAM" id="MobiDB-lite"/>
    </source>
</evidence>
<dbReference type="PROSITE" id="PS50889">
    <property type="entry name" value="S4"/>
    <property type="match status" value="1"/>
</dbReference>
<dbReference type="Gene3D" id="3.10.290.10">
    <property type="entry name" value="RNA-binding S4 domain"/>
    <property type="match status" value="1"/>
</dbReference>
<dbReference type="NCBIfam" id="TIGR00005">
    <property type="entry name" value="rluA_subfam"/>
    <property type="match status" value="1"/>
</dbReference>
<feature type="domain" description="RNA-binding S4" evidence="7">
    <location>
        <begin position="15"/>
        <end position="74"/>
    </location>
</feature>
<feature type="active site" evidence="3">
    <location>
        <position position="142"/>
    </location>
</feature>
<dbReference type="Proteomes" id="UP001139516">
    <property type="component" value="Unassembled WGS sequence"/>
</dbReference>
<dbReference type="SUPFAM" id="SSF55120">
    <property type="entry name" value="Pseudouridine synthase"/>
    <property type="match status" value="1"/>
</dbReference>
<evidence type="ECO:0000256" key="2">
    <source>
        <dbReference type="ARBA" id="ARBA00023235"/>
    </source>
</evidence>
<comment type="similarity">
    <text evidence="1 5">Belongs to the pseudouridine synthase RluA family.</text>
</comment>
<evidence type="ECO:0000256" key="3">
    <source>
        <dbReference type="PIRSR" id="PIRSR606225-1"/>
    </source>
</evidence>
<evidence type="ECO:0000256" key="1">
    <source>
        <dbReference type="ARBA" id="ARBA00010876"/>
    </source>
</evidence>
<dbReference type="CDD" id="cd00165">
    <property type="entry name" value="S4"/>
    <property type="match status" value="1"/>
</dbReference>
<dbReference type="InterPro" id="IPR020103">
    <property type="entry name" value="PsdUridine_synth_cat_dom_sf"/>
</dbReference>
<keyword evidence="4" id="KW-0694">RNA-binding</keyword>
<dbReference type="SMART" id="SM00363">
    <property type="entry name" value="S4"/>
    <property type="match status" value="1"/>
</dbReference>
<dbReference type="PROSITE" id="PS01129">
    <property type="entry name" value="PSI_RLU"/>
    <property type="match status" value="1"/>
</dbReference>
<keyword evidence="9" id="KW-1185">Reference proteome</keyword>
<dbReference type="InterPro" id="IPR006225">
    <property type="entry name" value="PsdUridine_synth_RluC/D"/>
</dbReference>
<evidence type="ECO:0000313" key="8">
    <source>
        <dbReference type="EMBL" id="MCK8783081.1"/>
    </source>
</evidence>
<dbReference type="Gene3D" id="3.30.2350.10">
    <property type="entry name" value="Pseudouridine synthase"/>
    <property type="match status" value="1"/>
</dbReference>
<accession>A0A9X1Y3W0</accession>
<feature type="compositionally biased region" description="Pro residues" evidence="6">
    <location>
        <begin position="64"/>
        <end position="77"/>
    </location>
</feature>
<dbReference type="EC" id="5.4.99.-" evidence="5"/>
<dbReference type="InterPro" id="IPR002942">
    <property type="entry name" value="S4_RNA-bd"/>
</dbReference>
<dbReference type="EMBL" id="JALPRX010000006">
    <property type="protein sequence ID" value="MCK8783081.1"/>
    <property type="molecule type" value="Genomic_DNA"/>
</dbReference>
<proteinExistence type="inferred from homology"/>
<dbReference type="Pfam" id="PF00849">
    <property type="entry name" value="PseudoU_synth_2"/>
    <property type="match status" value="1"/>
</dbReference>
<evidence type="ECO:0000256" key="5">
    <source>
        <dbReference type="RuleBase" id="RU362028"/>
    </source>
</evidence>
<dbReference type="InterPro" id="IPR006224">
    <property type="entry name" value="PsdUridine_synth_RluA-like_CS"/>
</dbReference>
<sequence length="325" mass="35539">MTVQLRTTTADDADLRLDRWFRRHYPQLTQGALQKMLRTGQIRVDGKRAETGTRLSPGQEIRVPPLPAGPAPTPAAPRPVSEEDARALEAMVLYRDRSVIALDKPPGLPVQGGPGIRRHLDGMLDALRLDAEERPRLVHRLDRDTSGVLLLARTATAAARLAAAFRGRDTTKIYWAVTVGRPTPAEGRLDLPLVRLTSSGGERTAAAKPGDRDATSAVTDFRTLDAAQKRAAWLELRPVTGRTHQLRVHCMELGCPILGDGKYGGAGAHIEGLSPMLHLHARSLRLPHPEGGVLEVEAPLPPHMHETFGFLGFDRPRTRAPRRVG</sequence>
<dbReference type="CDD" id="cd02869">
    <property type="entry name" value="PseudoU_synth_RluA_like"/>
    <property type="match status" value="1"/>
</dbReference>
<evidence type="ECO:0000313" key="9">
    <source>
        <dbReference type="Proteomes" id="UP001139516"/>
    </source>
</evidence>
<keyword evidence="2 5" id="KW-0413">Isomerase</keyword>
<dbReference type="InterPro" id="IPR006145">
    <property type="entry name" value="PsdUridine_synth_RsuA/RluA"/>
</dbReference>
<comment type="catalytic activity">
    <reaction evidence="5">
        <text>a uridine in RNA = a pseudouridine in RNA</text>
        <dbReference type="Rhea" id="RHEA:48348"/>
        <dbReference type="Rhea" id="RHEA-COMP:12068"/>
        <dbReference type="Rhea" id="RHEA-COMP:12069"/>
        <dbReference type="ChEBI" id="CHEBI:65314"/>
        <dbReference type="ChEBI" id="CHEBI:65315"/>
    </reaction>
</comment>
<feature type="region of interest" description="Disordered" evidence="6">
    <location>
        <begin position="44"/>
        <end position="79"/>
    </location>
</feature>
<dbReference type="InterPro" id="IPR036986">
    <property type="entry name" value="S4_RNA-bd_sf"/>
</dbReference>
<evidence type="ECO:0000256" key="4">
    <source>
        <dbReference type="PROSITE-ProRule" id="PRU00182"/>
    </source>
</evidence>
<protein>
    <recommendedName>
        <fullName evidence="5">Pseudouridine synthase</fullName>
        <ecNumber evidence="5">5.4.99.-</ecNumber>
    </recommendedName>
</protein>
<dbReference type="GO" id="GO:0120159">
    <property type="term" value="F:rRNA pseudouridine synthase activity"/>
    <property type="evidence" value="ECO:0007669"/>
    <property type="project" value="UniProtKB-ARBA"/>
</dbReference>
<dbReference type="PANTHER" id="PTHR21600:SF87">
    <property type="entry name" value="RNA PSEUDOURIDYLATE SYNTHASE DOMAIN-CONTAINING PROTEIN 1"/>
    <property type="match status" value="1"/>
</dbReference>
<dbReference type="AlphaFoldDB" id="A0A9X1Y3W0"/>
<gene>
    <name evidence="8" type="ORF">M0638_01635</name>
</gene>
<comment type="caution">
    <text evidence="8">The sequence shown here is derived from an EMBL/GenBank/DDBJ whole genome shotgun (WGS) entry which is preliminary data.</text>
</comment>
<organism evidence="8 9">
    <name type="scientific">Roseomonas acroporae</name>
    <dbReference type="NCBI Taxonomy" id="2937791"/>
    <lineage>
        <taxon>Bacteria</taxon>
        <taxon>Pseudomonadati</taxon>
        <taxon>Pseudomonadota</taxon>
        <taxon>Alphaproteobacteria</taxon>
        <taxon>Acetobacterales</taxon>
        <taxon>Roseomonadaceae</taxon>
        <taxon>Roseomonas</taxon>
    </lineage>
</organism>
<dbReference type="SUPFAM" id="SSF55174">
    <property type="entry name" value="Alpha-L RNA-binding motif"/>
    <property type="match status" value="1"/>
</dbReference>
<dbReference type="GO" id="GO:0000455">
    <property type="term" value="P:enzyme-directed rRNA pseudouridine synthesis"/>
    <property type="evidence" value="ECO:0007669"/>
    <property type="project" value="UniProtKB-ARBA"/>
</dbReference>
<evidence type="ECO:0000259" key="7">
    <source>
        <dbReference type="SMART" id="SM00363"/>
    </source>
</evidence>
<dbReference type="RefSeq" id="WP_248665202.1">
    <property type="nucleotide sequence ID" value="NZ_JALPRX010000006.1"/>
</dbReference>
<dbReference type="GO" id="GO:0003723">
    <property type="term" value="F:RNA binding"/>
    <property type="evidence" value="ECO:0007669"/>
    <property type="project" value="UniProtKB-KW"/>
</dbReference>
<dbReference type="InterPro" id="IPR050188">
    <property type="entry name" value="RluA_PseudoU_synthase"/>
</dbReference>
<dbReference type="PANTHER" id="PTHR21600">
    <property type="entry name" value="MITOCHONDRIAL RNA PSEUDOURIDINE SYNTHASE"/>
    <property type="match status" value="1"/>
</dbReference>
<reference evidence="8" key="1">
    <citation type="submission" date="2022-04" db="EMBL/GenBank/DDBJ databases">
        <title>Roseomonas acroporae sp. nov., isolated from coral Acropora digitifera.</title>
        <authorList>
            <person name="Sun H."/>
        </authorList>
    </citation>
    <scope>NUCLEOTIDE SEQUENCE</scope>
    <source>
        <strain evidence="8">NAR14</strain>
    </source>
</reference>